<accession>A0A8T0U7P1</accession>
<sequence>MVDELSQTQVIIIPEQERRHKRLFWTIEEHRQFLCGLHMYGRGDWTNISRHFVTTKTPMQVSSHAQKYFRRIEHTTEKQRYNINDVGLYDAERLAAQSNSSSLEALAFAGGANNQNSYGSCSQLATMNNLA</sequence>
<evidence type="ECO:0000256" key="2">
    <source>
        <dbReference type="ARBA" id="ARBA00023015"/>
    </source>
</evidence>
<proteinExistence type="predicted"/>
<dbReference type="GO" id="GO:0003700">
    <property type="term" value="F:DNA-binding transcription factor activity"/>
    <property type="evidence" value="ECO:0007669"/>
    <property type="project" value="UniProtKB-ARBA"/>
</dbReference>
<keyword evidence="3" id="KW-0238">DNA-binding</keyword>
<dbReference type="CDD" id="cd00167">
    <property type="entry name" value="SANT"/>
    <property type="match status" value="1"/>
</dbReference>
<reference evidence="9" key="1">
    <citation type="submission" date="2020-05" db="EMBL/GenBank/DDBJ databases">
        <title>WGS assembly of Panicum virgatum.</title>
        <authorList>
            <person name="Lovell J.T."/>
            <person name="Jenkins J."/>
            <person name="Shu S."/>
            <person name="Juenger T.E."/>
            <person name="Schmutz J."/>
        </authorList>
    </citation>
    <scope>NUCLEOTIDE SEQUENCE</scope>
    <source>
        <strain evidence="9">AP13</strain>
    </source>
</reference>
<evidence type="ECO:0000259" key="7">
    <source>
        <dbReference type="PROSITE" id="PS51293"/>
    </source>
</evidence>
<dbReference type="EMBL" id="CM029042">
    <property type="protein sequence ID" value="KAG2616339.1"/>
    <property type="molecule type" value="Genomic_DNA"/>
</dbReference>
<comment type="caution">
    <text evidence="9">The sequence shown here is derived from an EMBL/GenBank/DDBJ whole genome shotgun (WGS) entry which is preliminary data.</text>
</comment>
<dbReference type="InterPro" id="IPR006447">
    <property type="entry name" value="Myb_dom_plants"/>
</dbReference>
<comment type="subcellular location">
    <subcellularLocation>
        <location evidence="1">Nucleus</location>
    </subcellularLocation>
</comment>
<keyword evidence="4" id="KW-0804">Transcription</keyword>
<evidence type="ECO:0000259" key="6">
    <source>
        <dbReference type="PROSITE" id="PS50090"/>
    </source>
</evidence>
<evidence type="ECO:0000259" key="8">
    <source>
        <dbReference type="PROSITE" id="PS51294"/>
    </source>
</evidence>
<evidence type="ECO:0000256" key="5">
    <source>
        <dbReference type="ARBA" id="ARBA00023242"/>
    </source>
</evidence>
<dbReference type="SMART" id="SM00717">
    <property type="entry name" value="SANT"/>
    <property type="match status" value="1"/>
</dbReference>
<gene>
    <name evidence="9" type="ORF">PVAP13_3NG184776</name>
</gene>
<dbReference type="InterPro" id="IPR001005">
    <property type="entry name" value="SANT/Myb"/>
</dbReference>
<dbReference type="PROSITE" id="PS50090">
    <property type="entry name" value="MYB_LIKE"/>
    <property type="match status" value="1"/>
</dbReference>
<feature type="domain" description="HTH myb-type" evidence="8">
    <location>
        <begin position="17"/>
        <end position="73"/>
    </location>
</feature>
<protein>
    <submittedName>
        <fullName evidence="9">Uncharacterized protein</fullName>
    </submittedName>
</protein>
<dbReference type="Gene3D" id="1.10.10.60">
    <property type="entry name" value="Homeodomain-like"/>
    <property type="match status" value="1"/>
</dbReference>
<dbReference type="GO" id="GO:0009744">
    <property type="term" value="P:response to sucrose"/>
    <property type="evidence" value="ECO:0007669"/>
    <property type="project" value="UniProtKB-ARBA"/>
</dbReference>
<evidence type="ECO:0000313" key="9">
    <source>
        <dbReference type="EMBL" id="KAG2616339.1"/>
    </source>
</evidence>
<name>A0A8T0U7P1_PANVG</name>
<dbReference type="InterPro" id="IPR017884">
    <property type="entry name" value="SANT_dom"/>
</dbReference>
<dbReference type="PANTHER" id="PTHR44042:SF11">
    <property type="entry name" value="OS06G0173800 PROTEIN"/>
    <property type="match status" value="1"/>
</dbReference>
<keyword evidence="10" id="KW-1185">Reference proteome</keyword>
<dbReference type="PROSITE" id="PS51294">
    <property type="entry name" value="HTH_MYB"/>
    <property type="match status" value="1"/>
</dbReference>
<dbReference type="GO" id="GO:0009739">
    <property type="term" value="P:response to gibberellin"/>
    <property type="evidence" value="ECO:0007669"/>
    <property type="project" value="UniProtKB-ARBA"/>
</dbReference>
<dbReference type="GO" id="GO:0003677">
    <property type="term" value="F:DNA binding"/>
    <property type="evidence" value="ECO:0007669"/>
    <property type="project" value="UniProtKB-KW"/>
</dbReference>
<evidence type="ECO:0000313" key="10">
    <source>
        <dbReference type="Proteomes" id="UP000823388"/>
    </source>
</evidence>
<evidence type="ECO:0000256" key="1">
    <source>
        <dbReference type="ARBA" id="ARBA00004123"/>
    </source>
</evidence>
<dbReference type="Pfam" id="PF00249">
    <property type="entry name" value="Myb_DNA-binding"/>
    <property type="match status" value="1"/>
</dbReference>
<dbReference type="FunFam" id="1.10.10.60:FF:000009">
    <property type="entry name" value="transcription factor MYB1R1"/>
    <property type="match status" value="1"/>
</dbReference>
<dbReference type="PROSITE" id="PS51293">
    <property type="entry name" value="SANT"/>
    <property type="match status" value="1"/>
</dbReference>
<dbReference type="AlphaFoldDB" id="A0A8T0U7P1"/>
<keyword evidence="2" id="KW-0805">Transcription regulation</keyword>
<dbReference type="PANTHER" id="PTHR44042">
    <property type="entry name" value="DUPLICATED HOMEODOMAIN-LIKE SUPERFAMILY PROTEIN-RELATED"/>
    <property type="match status" value="1"/>
</dbReference>
<organism evidence="9 10">
    <name type="scientific">Panicum virgatum</name>
    <name type="common">Blackwell switchgrass</name>
    <dbReference type="NCBI Taxonomy" id="38727"/>
    <lineage>
        <taxon>Eukaryota</taxon>
        <taxon>Viridiplantae</taxon>
        <taxon>Streptophyta</taxon>
        <taxon>Embryophyta</taxon>
        <taxon>Tracheophyta</taxon>
        <taxon>Spermatophyta</taxon>
        <taxon>Magnoliopsida</taxon>
        <taxon>Liliopsida</taxon>
        <taxon>Poales</taxon>
        <taxon>Poaceae</taxon>
        <taxon>PACMAD clade</taxon>
        <taxon>Panicoideae</taxon>
        <taxon>Panicodae</taxon>
        <taxon>Paniceae</taxon>
        <taxon>Panicinae</taxon>
        <taxon>Panicum</taxon>
        <taxon>Panicum sect. Hiantes</taxon>
    </lineage>
</organism>
<evidence type="ECO:0000256" key="4">
    <source>
        <dbReference type="ARBA" id="ARBA00023163"/>
    </source>
</evidence>
<keyword evidence="5" id="KW-0539">Nucleus</keyword>
<evidence type="ECO:0000256" key="3">
    <source>
        <dbReference type="ARBA" id="ARBA00023125"/>
    </source>
</evidence>
<feature type="domain" description="Myb-like" evidence="6">
    <location>
        <begin position="17"/>
        <end position="69"/>
    </location>
</feature>
<dbReference type="InterPro" id="IPR009057">
    <property type="entry name" value="Homeodomain-like_sf"/>
</dbReference>
<dbReference type="GO" id="GO:0005634">
    <property type="term" value="C:nucleus"/>
    <property type="evidence" value="ECO:0007669"/>
    <property type="project" value="UniProtKB-SubCell"/>
</dbReference>
<feature type="domain" description="SANT" evidence="7">
    <location>
        <begin position="25"/>
        <end position="73"/>
    </location>
</feature>
<dbReference type="InterPro" id="IPR017930">
    <property type="entry name" value="Myb_dom"/>
</dbReference>
<dbReference type="Proteomes" id="UP000823388">
    <property type="component" value="Chromosome 3N"/>
</dbReference>
<dbReference type="SUPFAM" id="SSF46689">
    <property type="entry name" value="Homeodomain-like"/>
    <property type="match status" value="1"/>
</dbReference>
<dbReference type="NCBIfam" id="TIGR01557">
    <property type="entry name" value="myb_SHAQKYF"/>
    <property type="match status" value="1"/>
</dbReference>